<dbReference type="AlphaFoldDB" id="A0A7I8VCL7"/>
<dbReference type="Gene3D" id="1.20.1260.10">
    <property type="match status" value="1"/>
</dbReference>
<sequence>MTYHSGKFVDLDPMCQNSEFFDLEVQIGHSIRGKMEVAVIQDLWPRIPELFRAPRFSSYIKSALYSLSWMKEVDENSKIVKQLKERTIDFWGKKEGKLSIKFTMDRYVRDRTKHNFTYGEISGTIGPSHSLESRQFHRFTRVLKGLGCNPRQGGNIRYEENFCTAFFHVNYEKSSVLVDFSNSFRKRPNGDLHDGILKNLHVIVPTDVINDTNFSKCPNDFTDLGSVLYKNKMFLYNMNSIQEFPPNGLEMTIYHQKAVERLRSIPLLVAQLEGKNCMNIVLRENSDGVIVHSLTHNVLRMDPNDTHSFEIYASQFGMPIDGLKISSFLPLNWMKRPRPMLDFFCDSDNPAINDPEDGVTLPEPTRTDQDGLILLNIKANNPGIKLGKYRKECTIDSQIYTVLLNYTSKNNTSQWCDLMINLNIFYDFPEVKEPTWYGNVREVFTRYAYLYPVMRPFIHLEDITNVLQRLRPLKMAMTLPLEHHNFMPISRDLSKKTTNMILRWLENPTIGNPPKVSLDDIKRSIQTAIRFELSTIPLYMTALLSIRPGYNKAAKKTLKHIMIQEMAHTTLAANILNGIGGKPIFNEASAVPVFPSPLPNNPDIVMVLGPLSKSRIEHTFMEIEKPAATVETRCLKYLLKESIHADVLTYKCPITTNPNTISQLYNNILHGIIQLEKEAELENTTIFTGLKSRQVKDDDWYSDVDGKPFAVTNLRTAKRAVAQIVEEGEGSDVCNPLTTSKHLSHYYLFSQMAKERDLIIHSNETCISEGKNRDLYMMETEYCHNGTNLQTCNITYSYNGPNRPLAADGIWPMIEDPQIWKYKINSKAHRYSLQFDSMYTKLLKCFHELFNGHTNKMRFCMSMMYSLLVQGEKLVRTPIEEGIDPMIGPNAGPTFTFIDEY</sequence>
<name>A0A7I8VCL7_9ANNE</name>
<feature type="domain" description="Iminophenyl-pyruvate dimer synthase" evidence="1">
    <location>
        <begin position="525"/>
        <end position="753"/>
    </location>
</feature>
<dbReference type="PANTHER" id="PTHR34400:SF4">
    <property type="entry name" value="MEMBRANE PROTEIN"/>
    <property type="match status" value="1"/>
</dbReference>
<proteinExistence type="predicted"/>
<dbReference type="Proteomes" id="UP000549394">
    <property type="component" value="Unassembled WGS sequence"/>
</dbReference>
<dbReference type="InterPro" id="IPR026820">
    <property type="entry name" value="VioB/RebD_dom"/>
</dbReference>
<comment type="caution">
    <text evidence="2">The sequence shown here is derived from an EMBL/GenBank/DDBJ whole genome shotgun (WGS) entry which is preliminary data.</text>
</comment>
<evidence type="ECO:0000313" key="2">
    <source>
        <dbReference type="EMBL" id="CAD5113095.1"/>
    </source>
</evidence>
<reference evidence="2 3" key="1">
    <citation type="submission" date="2020-08" db="EMBL/GenBank/DDBJ databases">
        <authorList>
            <person name="Hejnol A."/>
        </authorList>
    </citation>
    <scope>NUCLEOTIDE SEQUENCE [LARGE SCALE GENOMIC DNA]</scope>
</reference>
<protein>
    <recommendedName>
        <fullName evidence="1">Iminophenyl-pyruvate dimer synthase domain-containing protein</fullName>
    </recommendedName>
</protein>
<gene>
    <name evidence="2" type="ORF">DGYR_LOCUS2137</name>
</gene>
<dbReference type="PANTHER" id="PTHR34400">
    <property type="match status" value="1"/>
</dbReference>
<evidence type="ECO:0000259" key="1">
    <source>
        <dbReference type="Pfam" id="PF12902"/>
    </source>
</evidence>
<dbReference type="InterPro" id="IPR009078">
    <property type="entry name" value="Ferritin-like_SF"/>
</dbReference>
<dbReference type="SUPFAM" id="SSF47240">
    <property type="entry name" value="Ferritin-like"/>
    <property type="match status" value="1"/>
</dbReference>
<organism evidence="2 3">
    <name type="scientific">Dimorphilus gyrociliatus</name>
    <dbReference type="NCBI Taxonomy" id="2664684"/>
    <lineage>
        <taxon>Eukaryota</taxon>
        <taxon>Metazoa</taxon>
        <taxon>Spiralia</taxon>
        <taxon>Lophotrochozoa</taxon>
        <taxon>Annelida</taxon>
        <taxon>Polychaeta</taxon>
        <taxon>Polychaeta incertae sedis</taxon>
        <taxon>Dinophilidae</taxon>
        <taxon>Dimorphilus</taxon>
    </lineage>
</organism>
<dbReference type="EMBL" id="CAJFCJ010000003">
    <property type="protein sequence ID" value="CAD5113095.1"/>
    <property type="molecule type" value="Genomic_DNA"/>
</dbReference>
<accession>A0A7I8VCL7</accession>
<evidence type="ECO:0000313" key="3">
    <source>
        <dbReference type="Proteomes" id="UP000549394"/>
    </source>
</evidence>
<keyword evidence="3" id="KW-1185">Reference proteome</keyword>
<dbReference type="InterPro" id="IPR012347">
    <property type="entry name" value="Ferritin-like"/>
</dbReference>
<dbReference type="OrthoDB" id="5966378at2759"/>
<dbReference type="Pfam" id="PF12902">
    <property type="entry name" value="Ferritin-like"/>
    <property type="match status" value="1"/>
</dbReference>